<evidence type="ECO:0000259" key="2">
    <source>
        <dbReference type="Pfam" id="PF16026"/>
    </source>
</evidence>
<dbReference type="Pfam" id="PF16026">
    <property type="entry name" value="MIEAP"/>
    <property type="match status" value="1"/>
</dbReference>
<dbReference type="EMBL" id="JAIWYP010000006">
    <property type="protein sequence ID" value="KAH3806451.1"/>
    <property type="molecule type" value="Genomic_DNA"/>
</dbReference>
<accession>A0A9D4JB00</accession>
<comment type="caution">
    <text evidence="3">The sequence shown here is derived from an EMBL/GenBank/DDBJ whole genome shotgun (WGS) entry which is preliminary data.</text>
</comment>
<dbReference type="Proteomes" id="UP000828390">
    <property type="component" value="Unassembled WGS sequence"/>
</dbReference>
<dbReference type="AlphaFoldDB" id="A0A9D4JB00"/>
<organism evidence="3 4">
    <name type="scientific">Dreissena polymorpha</name>
    <name type="common">Zebra mussel</name>
    <name type="synonym">Mytilus polymorpha</name>
    <dbReference type="NCBI Taxonomy" id="45954"/>
    <lineage>
        <taxon>Eukaryota</taxon>
        <taxon>Metazoa</taxon>
        <taxon>Spiralia</taxon>
        <taxon>Lophotrochozoa</taxon>
        <taxon>Mollusca</taxon>
        <taxon>Bivalvia</taxon>
        <taxon>Autobranchia</taxon>
        <taxon>Heteroconchia</taxon>
        <taxon>Euheterodonta</taxon>
        <taxon>Imparidentia</taxon>
        <taxon>Neoheterodontei</taxon>
        <taxon>Myida</taxon>
        <taxon>Dreissenoidea</taxon>
        <taxon>Dreissenidae</taxon>
        <taxon>Dreissena</taxon>
    </lineage>
</organism>
<feature type="domain" description="Mitochondria-eating protein C-terminal" evidence="2">
    <location>
        <begin position="129"/>
        <end position="275"/>
    </location>
</feature>
<proteinExistence type="predicted"/>
<gene>
    <name evidence="3" type="ORF">DPMN_134772</name>
</gene>
<keyword evidence="4" id="KW-1185">Reference proteome</keyword>
<feature type="region of interest" description="Disordered" evidence="1">
    <location>
        <begin position="1"/>
        <end position="83"/>
    </location>
</feature>
<sequence>MSGQARSRRRPPPSDDEQGRERNDGGECQSASHGSHSPARKKRKRSKSDDEQTDDLLDNLRSELQKSEEERRNSSTRMEKAHKTIEQLQQELNATKSEKEDALRRLSALMSTKLRDNNPNIADRSDHFRPTKLAEMFSELYDNEWTDAFDVFNNDFSERQSITILLDIVMDVYEFCKDEMDRTWRVVSTWFLNEALPNSQQLAKSLKDSRKTLVQGMTEDMSQVVLYIERLYSMSGKRKMQDLISSDKTIEYITQCVKLCLLMCANDPPVVIVCAEYTKRVPYLEYVVWPVMYLHQ</sequence>
<evidence type="ECO:0000313" key="4">
    <source>
        <dbReference type="Proteomes" id="UP000828390"/>
    </source>
</evidence>
<protein>
    <recommendedName>
        <fullName evidence="2">Mitochondria-eating protein C-terminal domain-containing protein</fullName>
    </recommendedName>
</protein>
<reference evidence="3" key="2">
    <citation type="submission" date="2020-11" db="EMBL/GenBank/DDBJ databases">
        <authorList>
            <person name="McCartney M.A."/>
            <person name="Auch B."/>
            <person name="Kono T."/>
            <person name="Mallez S."/>
            <person name="Becker A."/>
            <person name="Gohl D.M."/>
            <person name="Silverstein K.A.T."/>
            <person name="Koren S."/>
            <person name="Bechman K.B."/>
            <person name="Herman A."/>
            <person name="Abrahante J.E."/>
            <person name="Garbe J."/>
        </authorList>
    </citation>
    <scope>NUCLEOTIDE SEQUENCE</scope>
    <source>
        <strain evidence="3">Duluth1</strain>
        <tissue evidence="3">Whole animal</tissue>
    </source>
</reference>
<feature type="compositionally biased region" description="Basic and acidic residues" evidence="1">
    <location>
        <begin position="58"/>
        <end position="83"/>
    </location>
</feature>
<dbReference type="InterPro" id="IPR031981">
    <property type="entry name" value="MIEAP_C"/>
</dbReference>
<feature type="compositionally biased region" description="Basic residues" evidence="1">
    <location>
        <begin position="1"/>
        <end position="11"/>
    </location>
</feature>
<reference evidence="3" key="1">
    <citation type="journal article" date="2019" name="bioRxiv">
        <title>The Genome of the Zebra Mussel, Dreissena polymorpha: A Resource for Invasive Species Research.</title>
        <authorList>
            <person name="McCartney M.A."/>
            <person name="Auch B."/>
            <person name="Kono T."/>
            <person name="Mallez S."/>
            <person name="Zhang Y."/>
            <person name="Obille A."/>
            <person name="Becker A."/>
            <person name="Abrahante J.E."/>
            <person name="Garbe J."/>
            <person name="Badalamenti J.P."/>
            <person name="Herman A."/>
            <person name="Mangelson H."/>
            <person name="Liachko I."/>
            <person name="Sullivan S."/>
            <person name="Sone E.D."/>
            <person name="Koren S."/>
            <person name="Silverstein K.A.T."/>
            <person name="Beckman K.B."/>
            <person name="Gohl D.M."/>
        </authorList>
    </citation>
    <scope>NUCLEOTIDE SEQUENCE</scope>
    <source>
        <strain evidence="3">Duluth1</strain>
        <tissue evidence="3">Whole animal</tissue>
    </source>
</reference>
<evidence type="ECO:0000313" key="3">
    <source>
        <dbReference type="EMBL" id="KAH3806451.1"/>
    </source>
</evidence>
<name>A0A9D4JB00_DREPO</name>
<evidence type="ECO:0000256" key="1">
    <source>
        <dbReference type="SAM" id="MobiDB-lite"/>
    </source>
</evidence>